<dbReference type="Proteomes" id="UP001473302">
    <property type="component" value="Unassembled WGS sequence"/>
</dbReference>
<sequence length="157" mass="17655">MPLTSVYTIINLSLIGRVQDFGSCQLNENYGIAATGLNTQHGVNSTGLHNQHGVDSTGLRNQQPGQSNENHTRTELNKIAHIKLNDTNFCGHRDTVDEYHKNAREGSSLSSIKNVPEAFAFLENVLIIHFDDHRFFVTEFEMYAHNRDHTDDCAQES</sequence>
<evidence type="ECO:0000313" key="2">
    <source>
        <dbReference type="EMBL" id="GAA5816368.1"/>
    </source>
</evidence>
<keyword evidence="3" id="KW-1185">Reference proteome</keyword>
<evidence type="ECO:0000256" key="1">
    <source>
        <dbReference type="SAM" id="MobiDB-lite"/>
    </source>
</evidence>
<accession>A0ABP9ZB68</accession>
<dbReference type="EMBL" id="BAABUK010000031">
    <property type="protein sequence ID" value="GAA5816368.1"/>
    <property type="molecule type" value="Genomic_DNA"/>
</dbReference>
<feature type="region of interest" description="Disordered" evidence="1">
    <location>
        <begin position="43"/>
        <end position="71"/>
    </location>
</feature>
<feature type="compositionally biased region" description="Polar residues" evidence="1">
    <location>
        <begin position="58"/>
        <end position="69"/>
    </location>
</feature>
<reference evidence="2 3" key="1">
    <citation type="submission" date="2024-04" db="EMBL/GenBank/DDBJ databases">
        <title>genome sequences of Mucor flavus KT1a and Helicostylum pulchrum KT1b strains isolated from the surface of a dry-aged beef.</title>
        <authorList>
            <person name="Toyotome T."/>
            <person name="Hosono M."/>
            <person name="Torimaru M."/>
            <person name="Fukuda K."/>
            <person name="Mikami N."/>
        </authorList>
    </citation>
    <scope>NUCLEOTIDE SEQUENCE [LARGE SCALE GENOMIC DNA]</scope>
    <source>
        <strain evidence="2 3">KT1a</strain>
    </source>
</reference>
<gene>
    <name evidence="2" type="ORF">MFLAVUS_009896</name>
</gene>
<proteinExistence type="predicted"/>
<name>A0ABP9ZB68_9FUNG</name>
<organism evidence="2 3">
    <name type="scientific">Mucor flavus</name>
    <dbReference type="NCBI Taxonomy" id="439312"/>
    <lineage>
        <taxon>Eukaryota</taxon>
        <taxon>Fungi</taxon>
        <taxon>Fungi incertae sedis</taxon>
        <taxon>Mucoromycota</taxon>
        <taxon>Mucoromycotina</taxon>
        <taxon>Mucoromycetes</taxon>
        <taxon>Mucorales</taxon>
        <taxon>Mucorineae</taxon>
        <taxon>Mucoraceae</taxon>
        <taxon>Mucor</taxon>
    </lineage>
</organism>
<protein>
    <submittedName>
        <fullName evidence="2">Uncharacterized protein</fullName>
    </submittedName>
</protein>
<evidence type="ECO:0000313" key="3">
    <source>
        <dbReference type="Proteomes" id="UP001473302"/>
    </source>
</evidence>
<comment type="caution">
    <text evidence="2">The sequence shown here is derived from an EMBL/GenBank/DDBJ whole genome shotgun (WGS) entry which is preliminary data.</text>
</comment>